<sequence length="279" mass="32621">MKKLDVICNNRIVLNGMYFFRTDAITSGQPVQINRVKDFVQYNVLCEKGVDNLSTEERHLLRQVLSDNEEVFLKEGSYLVDTLTNYWEFNVDSKNRIVGNSYFNDIVDDMKYWLIFEEGIAVKGKLTIKNVVVSTFHYNNEILCLRYFGENDLLLSQTEIFVNLLNQDNITCTSYYKNGEVMRIENSIDQSIITYYETGNLESEQNLSEQWSKFYNENGLICSEMYYLEEVKTIITYSKGIITKKIEVSEEENKNYYFKNGVLSSFEVCNNATNEVTIY</sequence>
<keyword evidence="2" id="KW-1185">Reference proteome</keyword>
<evidence type="ECO:0008006" key="3">
    <source>
        <dbReference type="Google" id="ProtNLM"/>
    </source>
</evidence>
<gene>
    <name evidence="1" type="ORF">SAMN05421818_11033</name>
</gene>
<accession>A0A1G8EC57</accession>
<evidence type="ECO:0000313" key="1">
    <source>
        <dbReference type="EMBL" id="SDH67464.1"/>
    </source>
</evidence>
<protein>
    <recommendedName>
        <fullName evidence="3">MORN repeat variant</fullName>
    </recommendedName>
</protein>
<dbReference type="AlphaFoldDB" id="A0A1G8EC57"/>
<dbReference type="Proteomes" id="UP000243588">
    <property type="component" value="Unassembled WGS sequence"/>
</dbReference>
<proteinExistence type="predicted"/>
<name>A0A1G8EC57_9FLAO</name>
<organism evidence="1 2">
    <name type="scientific">Myroides phaeus</name>
    <dbReference type="NCBI Taxonomy" id="702745"/>
    <lineage>
        <taxon>Bacteria</taxon>
        <taxon>Pseudomonadati</taxon>
        <taxon>Bacteroidota</taxon>
        <taxon>Flavobacteriia</taxon>
        <taxon>Flavobacteriales</taxon>
        <taxon>Flavobacteriaceae</taxon>
        <taxon>Myroides</taxon>
    </lineage>
</organism>
<dbReference type="EMBL" id="FNDQ01000010">
    <property type="protein sequence ID" value="SDH67464.1"/>
    <property type="molecule type" value="Genomic_DNA"/>
</dbReference>
<reference evidence="2" key="1">
    <citation type="submission" date="2016-10" db="EMBL/GenBank/DDBJ databases">
        <authorList>
            <person name="Varghese N."/>
            <person name="Submissions S."/>
        </authorList>
    </citation>
    <scope>NUCLEOTIDE SEQUENCE [LARGE SCALE GENOMIC DNA]</scope>
    <source>
        <strain evidence="2">DSM 23313</strain>
    </source>
</reference>
<evidence type="ECO:0000313" key="2">
    <source>
        <dbReference type="Proteomes" id="UP000243588"/>
    </source>
</evidence>